<dbReference type="InterPro" id="IPR024633">
    <property type="entry name" value="DnaA_N_dom"/>
</dbReference>
<dbReference type="InterPro" id="IPR013159">
    <property type="entry name" value="DnaA_C"/>
</dbReference>
<evidence type="ECO:0000313" key="14">
    <source>
        <dbReference type="EMBL" id="PIR70181.1"/>
    </source>
</evidence>
<feature type="region of interest" description="Domain I, interacts with DnaA modulators" evidence="8">
    <location>
        <begin position="1"/>
        <end position="106"/>
    </location>
</feature>
<dbReference type="GO" id="GO:0005886">
    <property type="term" value="C:plasma membrane"/>
    <property type="evidence" value="ECO:0007669"/>
    <property type="project" value="TreeGrafter"/>
</dbReference>
<keyword evidence="2 8" id="KW-0963">Cytoplasm</keyword>
<dbReference type="GO" id="GO:0005737">
    <property type="term" value="C:cytoplasm"/>
    <property type="evidence" value="ECO:0007669"/>
    <property type="project" value="UniProtKB-SubCell"/>
</dbReference>
<dbReference type="SMART" id="SM00760">
    <property type="entry name" value="Bac_DnaA_C"/>
    <property type="match status" value="1"/>
</dbReference>
<accession>A0A2H0TF55</accession>
<evidence type="ECO:0000256" key="3">
    <source>
        <dbReference type="ARBA" id="ARBA00022705"/>
    </source>
</evidence>
<dbReference type="SUPFAM" id="SSF48295">
    <property type="entry name" value="TrpR-like"/>
    <property type="match status" value="1"/>
</dbReference>
<evidence type="ECO:0000256" key="1">
    <source>
        <dbReference type="ARBA" id="ARBA00006583"/>
    </source>
</evidence>
<evidence type="ECO:0000256" key="9">
    <source>
        <dbReference type="NCBIfam" id="TIGR00362"/>
    </source>
</evidence>
<keyword evidence="3 8" id="KW-0235">DNA replication</keyword>
<dbReference type="GO" id="GO:0008289">
    <property type="term" value="F:lipid binding"/>
    <property type="evidence" value="ECO:0007669"/>
    <property type="project" value="UniProtKB-KW"/>
</dbReference>
<dbReference type="PANTHER" id="PTHR30050">
    <property type="entry name" value="CHROMOSOMAL REPLICATION INITIATOR PROTEIN DNAA"/>
    <property type="match status" value="1"/>
</dbReference>
<gene>
    <name evidence="8" type="primary">dnaA</name>
    <name evidence="14" type="ORF">COU46_02845</name>
</gene>
<dbReference type="InterPro" id="IPR003593">
    <property type="entry name" value="AAA+_ATPase"/>
</dbReference>
<proteinExistence type="inferred from homology"/>
<dbReference type="Proteomes" id="UP000229383">
    <property type="component" value="Unassembled WGS sequence"/>
</dbReference>
<comment type="domain">
    <text evidence="8">Domain I is involved in oligomerization and binding regulators, domain II is flexibile and of varying length in different bacteria, domain III forms the AAA+ region, while domain IV binds dsDNA.</text>
</comment>
<comment type="similarity">
    <text evidence="1 8 11">Belongs to the DnaA family.</text>
</comment>
<name>A0A2H0TF55_9BACT</name>
<dbReference type="GO" id="GO:0003688">
    <property type="term" value="F:DNA replication origin binding"/>
    <property type="evidence" value="ECO:0007669"/>
    <property type="project" value="UniProtKB-UniRule"/>
</dbReference>
<evidence type="ECO:0000256" key="8">
    <source>
        <dbReference type="HAMAP-Rule" id="MF_00377"/>
    </source>
</evidence>
<dbReference type="Gene3D" id="1.10.8.60">
    <property type="match status" value="1"/>
</dbReference>
<dbReference type="Gene3D" id="3.30.300.180">
    <property type="match status" value="1"/>
</dbReference>
<dbReference type="InterPro" id="IPR027417">
    <property type="entry name" value="P-loop_NTPase"/>
</dbReference>
<dbReference type="SUPFAM" id="SSF52540">
    <property type="entry name" value="P-loop containing nucleoside triphosphate hydrolases"/>
    <property type="match status" value="1"/>
</dbReference>
<dbReference type="HAMAP" id="MF_00377">
    <property type="entry name" value="DnaA_bact"/>
    <property type="match status" value="1"/>
</dbReference>
<feature type="binding site" evidence="8">
    <location>
        <position position="161"/>
    </location>
    <ligand>
        <name>ATP</name>
        <dbReference type="ChEBI" id="CHEBI:30616"/>
    </ligand>
</feature>
<dbReference type="NCBIfam" id="TIGR00362">
    <property type="entry name" value="DnaA"/>
    <property type="match status" value="1"/>
</dbReference>
<organism evidence="14 15">
    <name type="scientific">Candidatus Niyogibacteria bacterium CG10_big_fil_rev_8_21_14_0_10_42_19</name>
    <dbReference type="NCBI Taxonomy" id="1974725"/>
    <lineage>
        <taxon>Bacteria</taxon>
        <taxon>Candidatus Niyogiibacteriota</taxon>
    </lineage>
</organism>
<feature type="domain" description="Chromosomal replication initiator DnaA C-terminal" evidence="13">
    <location>
        <begin position="360"/>
        <end position="429"/>
    </location>
</feature>
<feature type="region of interest" description="Domain III, AAA+ region" evidence="8">
    <location>
        <begin position="117"/>
        <end position="333"/>
    </location>
</feature>
<dbReference type="SMART" id="SM00382">
    <property type="entry name" value="AAA"/>
    <property type="match status" value="1"/>
</dbReference>
<comment type="subcellular location">
    <subcellularLocation>
        <location evidence="8">Cytoplasm</location>
    </subcellularLocation>
</comment>
<dbReference type="AlphaFoldDB" id="A0A2H0TF55"/>
<dbReference type="PRINTS" id="PR00051">
    <property type="entry name" value="DNAA"/>
</dbReference>
<protein>
    <recommendedName>
        <fullName evidence="8 9">Chromosomal replication initiator protein DnaA</fullName>
    </recommendedName>
</protein>
<keyword evidence="6 8" id="KW-0446">Lipid-binding</keyword>
<feature type="region of interest" description="Domain IV, binds dsDNA" evidence="8">
    <location>
        <begin position="334"/>
        <end position="455"/>
    </location>
</feature>
<evidence type="ECO:0000256" key="11">
    <source>
        <dbReference type="RuleBase" id="RU004227"/>
    </source>
</evidence>
<reference evidence="15" key="1">
    <citation type="submission" date="2017-09" db="EMBL/GenBank/DDBJ databases">
        <title>Depth-based differentiation of microbial function through sediment-hosted aquifers and enrichment of novel symbionts in the deep terrestrial subsurface.</title>
        <authorList>
            <person name="Probst A.J."/>
            <person name="Ladd B."/>
            <person name="Jarett J.K."/>
            <person name="Geller-Mcgrath D.E."/>
            <person name="Sieber C.M.K."/>
            <person name="Emerson J.B."/>
            <person name="Anantharaman K."/>
            <person name="Thomas B.C."/>
            <person name="Malmstrom R."/>
            <person name="Stieglmeier M."/>
            <person name="Klingl A."/>
            <person name="Woyke T."/>
            <person name="Ryan C.M."/>
            <person name="Banfield J.F."/>
        </authorList>
    </citation>
    <scope>NUCLEOTIDE SEQUENCE [LARGE SCALE GENOMIC DNA]</scope>
</reference>
<dbReference type="EMBL" id="PFCN01000033">
    <property type="protein sequence ID" value="PIR70181.1"/>
    <property type="molecule type" value="Genomic_DNA"/>
</dbReference>
<dbReference type="Pfam" id="PF11638">
    <property type="entry name" value="DnaA_N"/>
    <property type="match status" value="1"/>
</dbReference>
<evidence type="ECO:0000256" key="4">
    <source>
        <dbReference type="ARBA" id="ARBA00022741"/>
    </source>
</evidence>
<dbReference type="CDD" id="cd06571">
    <property type="entry name" value="Bac_DnaA_C"/>
    <property type="match status" value="1"/>
</dbReference>
<keyword evidence="7 8" id="KW-0238">DNA-binding</keyword>
<evidence type="ECO:0000256" key="6">
    <source>
        <dbReference type="ARBA" id="ARBA00023121"/>
    </source>
</evidence>
<dbReference type="Pfam" id="PF08299">
    <property type="entry name" value="Bac_DnaA_C"/>
    <property type="match status" value="1"/>
</dbReference>
<evidence type="ECO:0000256" key="10">
    <source>
        <dbReference type="RuleBase" id="RU000577"/>
    </source>
</evidence>
<dbReference type="GO" id="GO:0006275">
    <property type="term" value="P:regulation of DNA replication"/>
    <property type="evidence" value="ECO:0007669"/>
    <property type="project" value="UniProtKB-UniRule"/>
</dbReference>
<evidence type="ECO:0000256" key="5">
    <source>
        <dbReference type="ARBA" id="ARBA00022840"/>
    </source>
</evidence>
<comment type="subunit">
    <text evidence="8">Oligomerizes as a right-handed, spiral filament on DNA at oriC.</text>
</comment>
<dbReference type="InterPro" id="IPR010921">
    <property type="entry name" value="Trp_repressor/repl_initiator"/>
</dbReference>
<feature type="binding site" evidence="8">
    <location>
        <position position="163"/>
    </location>
    <ligand>
        <name>ATP</name>
        <dbReference type="ChEBI" id="CHEBI:30616"/>
    </ligand>
</feature>
<dbReference type="GO" id="GO:0005524">
    <property type="term" value="F:ATP binding"/>
    <property type="evidence" value="ECO:0007669"/>
    <property type="project" value="UniProtKB-UniRule"/>
</dbReference>
<dbReference type="Pfam" id="PF00308">
    <property type="entry name" value="Bac_DnaA"/>
    <property type="match status" value="1"/>
</dbReference>
<dbReference type="InterPro" id="IPR038454">
    <property type="entry name" value="DnaA_N_sf"/>
</dbReference>
<comment type="function">
    <text evidence="8 10">Plays an essential role in the initiation and regulation of chromosomal replication. ATP-DnaA binds to the origin of replication (oriC) to initiate formation of the DNA replication initiation complex once per cell cycle. Binds the DnaA box (a 9 base pair repeat at the origin) and separates the double-stranded (ds)DNA. Forms a right-handed helical filament on oriC DNA; dsDNA binds to the exterior of the filament while single-stranded (ss)DNA is stabiized in the filament's interior. The ATP-DnaA-oriC complex binds and stabilizes one strand of the AT-rich DNA unwinding element (DUE), permitting loading of DNA polymerase. After initiation quickly degrades to an ADP-DnaA complex that is not apt for DNA replication. Binds acidic phospholipids.</text>
</comment>
<dbReference type="PANTHER" id="PTHR30050:SF2">
    <property type="entry name" value="CHROMOSOMAL REPLICATION INITIATOR PROTEIN DNAA"/>
    <property type="match status" value="1"/>
</dbReference>
<sequence length="455" mass="52324">MTNEELWGKALTDIESDVSKANFITWFKNTAICDRLEGEITVGVPNAFVKEWLEHKYHIYILKALRNHAPETRNVAFSIIPRLSSDATKPLHEPQNKKYFAEEQPEISELVVDRETNLNSRYTFDNFVVGSFNELAHAASKAVTKNLGTLYNPLFIYGGVGLGKTHLLQSIGNEIKKSDPNLKIKYISSEKFTNEFISALQNSETASFKEKYRAIDLLIIDDIQFIAKKIQTQEEVFHTFNTLYEKNKQIVFSSDRPPKSIENIEERLRSRFEGGMITDISEPEYEARFAILKTKAAEKNLAISDEILSHIATIIQSNIRELEGALNSVIARSNLLNKTLNTEEIKNFLSKNIKPKRIATAQQIIQTVASFYNIPEKHLFEKSRRKEIVKPRQIAMFLLREDFNGSYPYIGQKFGGRDHTTAIHSYDKICKELKKSEQLTEEIRQIRSRFYNNGE</sequence>
<evidence type="ECO:0000259" key="12">
    <source>
        <dbReference type="SMART" id="SM00382"/>
    </source>
</evidence>
<dbReference type="Gene3D" id="1.10.1750.10">
    <property type="match status" value="1"/>
</dbReference>
<dbReference type="GO" id="GO:0006270">
    <property type="term" value="P:DNA replication initiation"/>
    <property type="evidence" value="ECO:0007669"/>
    <property type="project" value="UniProtKB-UniRule"/>
</dbReference>
<dbReference type="InterPro" id="IPR020591">
    <property type="entry name" value="Chromosome_initiator_DnaA-like"/>
</dbReference>
<dbReference type="FunFam" id="3.40.50.300:FF:000668">
    <property type="entry name" value="Chromosomal replication initiator protein DnaA"/>
    <property type="match status" value="1"/>
</dbReference>
<comment type="caution">
    <text evidence="14">The sequence shown here is derived from an EMBL/GenBank/DDBJ whole genome shotgun (WGS) entry which is preliminary data.</text>
</comment>
<feature type="binding site" evidence="8">
    <location>
        <position position="165"/>
    </location>
    <ligand>
        <name>ATP</name>
        <dbReference type="ChEBI" id="CHEBI:30616"/>
    </ligand>
</feature>
<dbReference type="InterPro" id="IPR013317">
    <property type="entry name" value="DnaA_dom"/>
</dbReference>
<feature type="binding site" evidence="8">
    <location>
        <position position="164"/>
    </location>
    <ligand>
        <name>ATP</name>
        <dbReference type="ChEBI" id="CHEBI:30616"/>
    </ligand>
</feature>
<evidence type="ECO:0000256" key="2">
    <source>
        <dbReference type="ARBA" id="ARBA00022490"/>
    </source>
</evidence>
<feature type="domain" description="AAA+ ATPase" evidence="12">
    <location>
        <begin position="150"/>
        <end position="282"/>
    </location>
</feature>
<evidence type="ECO:0000256" key="7">
    <source>
        <dbReference type="ARBA" id="ARBA00023125"/>
    </source>
</evidence>
<dbReference type="InterPro" id="IPR001957">
    <property type="entry name" value="Chromosome_initiator_DnaA"/>
</dbReference>
<keyword evidence="5 8" id="KW-0067">ATP-binding</keyword>
<comment type="caution">
    <text evidence="8">Lacks conserved residue(s) required for the propagation of feature annotation.</text>
</comment>
<evidence type="ECO:0000313" key="15">
    <source>
        <dbReference type="Proteomes" id="UP000229383"/>
    </source>
</evidence>
<dbReference type="CDD" id="cd00009">
    <property type="entry name" value="AAA"/>
    <property type="match status" value="1"/>
</dbReference>
<dbReference type="Gene3D" id="3.40.50.300">
    <property type="entry name" value="P-loop containing nucleotide triphosphate hydrolases"/>
    <property type="match status" value="1"/>
</dbReference>
<evidence type="ECO:0000259" key="13">
    <source>
        <dbReference type="SMART" id="SM00760"/>
    </source>
</evidence>
<keyword evidence="4 8" id="KW-0547">Nucleotide-binding</keyword>